<feature type="domain" description="NADPH-dependent FMN reductase-like" evidence="3">
    <location>
        <begin position="3"/>
        <end position="133"/>
    </location>
</feature>
<evidence type="ECO:0000313" key="4">
    <source>
        <dbReference type="EMBL" id="OHW62844.1"/>
    </source>
</evidence>
<dbReference type="AlphaFoldDB" id="A0A1S1V8L9"/>
<dbReference type="Proteomes" id="UP000180254">
    <property type="component" value="Unassembled WGS sequence"/>
</dbReference>
<dbReference type="OrthoDB" id="9805976at2"/>
<sequence length="194" mass="21790">MKKVIALMASPNKGKNTDTLVDKFLEGISDSGEKVEIKKYVIRDMNIGFCIGCNYCEKTGNCFQDDDMNELYEAFDSSDGIILGSPIYFGGITTYGKLMIDRCQIYWSSKYVLGESSIDRGKKRFGAFISTVGAPEKYSNFTGSQQVASVFFKSINTEQNQAIYVANTDEQKTWENAELLEDVYQKGKAFFEGF</sequence>
<keyword evidence="2" id="KW-0288">FMN</keyword>
<dbReference type="InterPro" id="IPR005025">
    <property type="entry name" value="FMN_Rdtase-like_dom"/>
</dbReference>
<evidence type="ECO:0000256" key="2">
    <source>
        <dbReference type="ARBA" id="ARBA00022643"/>
    </source>
</evidence>
<dbReference type="EMBL" id="MKIE01000002">
    <property type="protein sequence ID" value="OHW62844.1"/>
    <property type="molecule type" value="Genomic_DNA"/>
</dbReference>
<dbReference type="PANTHER" id="PTHR43278:SF2">
    <property type="entry name" value="IRON-SULFUR FLAVOPROTEIN"/>
    <property type="match status" value="1"/>
</dbReference>
<dbReference type="InterPro" id="IPR051796">
    <property type="entry name" value="ISF_SsuE-like"/>
</dbReference>
<dbReference type="SUPFAM" id="SSF52218">
    <property type="entry name" value="Flavoproteins"/>
    <property type="match status" value="1"/>
</dbReference>
<evidence type="ECO:0000313" key="5">
    <source>
        <dbReference type="Proteomes" id="UP000180254"/>
    </source>
</evidence>
<dbReference type="STRING" id="39480.EUAN_06280"/>
<evidence type="ECO:0000259" key="3">
    <source>
        <dbReference type="Pfam" id="PF03358"/>
    </source>
</evidence>
<dbReference type="GO" id="GO:0016491">
    <property type="term" value="F:oxidoreductase activity"/>
    <property type="evidence" value="ECO:0007669"/>
    <property type="project" value="InterPro"/>
</dbReference>
<name>A0A1S1V8L9_9FIRM</name>
<comment type="caution">
    <text evidence="4">The sequence shown here is derived from an EMBL/GenBank/DDBJ whole genome shotgun (WGS) entry which is preliminary data.</text>
</comment>
<dbReference type="InterPro" id="IPR029039">
    <property type="entry name" value="Flavoprotein-like_sf"/>
</dbReference>
<dbReference type="RefSeq" id="WP_071061602.1">
    <property type="nucleotide sequence ID" value="NZ_MKIE01000002.1"/>
</dbReference>
<dbReference type="PANTHER" id="PTHR43278">
    <property type="entry name" value="NAD(P)H-DEPENDENT FMN-CONTAINING OXIDOREDUCTASE YWQN-RELATED"/>
    <property type="match status" value="1"/>
</dbReference>
<accession>A0A1S1V8L9</accession>
<gene>
    <name evidence="4" type="ORF">EUAN_06280</name>
</gene>
<proteinExistence type="predicted"/>
<evidence type="ECO:0000256" key="1">
    <source>
        <dbReference type="ARBA" id="ARBA00022630"/>
    </source>
</evidence>
<keyword evidence="1" id="KW-0285">Flavoprotein</keyword>
<organism evidence="4 5">
    <name type="scientific">Andreesenia angusta</name>
    <dbReference type="NCBI Taxonomy" id="39480"/>
    <lineage>
        <taxon>Bacteria</taxon>
        <taxon>Bacillati</taxon>
        <taxon>Bacillota</taxon>
        <taxon>Tissierellia</taxon>
        <taxon>Tissierellales</taxon>
        <taxon>Gottschalkiaceae</taxon>
        <taxon>Andreesenia</taxon>
    </lineage>
</organism>
<dbReference type="Gene3D" id="3.40.50.360">
    <property type="match status" value="1"/>
</dbReference>
<protein>
    <submittedName>
        <fullName evidence="4">Iron-sulfur flavoprotein</fullName>
    </submittedName>
</protein>
<keyword evidence="5" id="KW-1185">Reference proteome</keyword>
<reference evidence="4 5" key="1">
    <citation type="submission" date="2016-09" db="EMBL/GenBank/DDBJ databases">
        <title>Genome sequence of Eubacterium angustum.</title>
        <authorList>
            <person name="Poehlein A."/>
            <person name="Daniel R."/>
        </authorList>
    </citation>
    <scope>NUCLEOTIDE SEQUENCE [LARGE SCALE GENOMIC DNA]</scope>
    <source>
        <strain evidence="4 5">DSM 1989</strain>
    </source>
</reference>
<dbReference type="Pfam" id="PF03358">
    <property type="entry name" value="FMN_red"/>
    <property type="match status" value="1"/>
</dbReference>